<keyword evidence="3" id="KW-1185">Reference proteome</keyword>
<dbReference type="InterPro" id="IPR028350">
    <property type="entry name" value="DNAC/IstB-like"/>
</dbReference>
<dbReference type="PANTHER" id="PTHR30050">
    <property type="entry name" value="CHROMOSOMAL REPLICATION INITIATOR PROTEIN DNAA"/>
    <property type="match status" value="1"/>
</dbReference>
<evidence type="ECO:0000259" key="1">
    <source>
        <dbReference type="Pfam" id="PF01695"/>
    </source>
</evidence>
<dbReference type="CDD" id="cd00009">
    <property type="entry name" value="AAA"/>
    <property type="match status" value="1"/>
</dbReference>
<sequence length="213" mass="23992">MSQESELLDIADYAKALRLPAIGANFADILAQAKRDGWSHLRFITELLSLELTEREARRCQRLLIEAKIPRTKLLGEFNLADSSITTETLEFLVRGDFCDVATSVVLVGGPGTGKTHLLIGTLVSLTAKGKKVRYTNAATLVNELHEAQDDHRLSKVIERYQRLDVLGIDELGYLQLDRRGAELLFQVIIEREEQSSLMVATNPPFSQMEWYF</sequence>
<dbReference type="EMBL" id="JXYS01000092">
    <property type="protein sequence ID" value="KJF16240.1"/>
    <property type="molecule type" value="Genomic_DNA"/>
</dbReference>
<dbReference type="InterPro" id="IPR027417">
    <property type="entry name" value="P-loop_NTPase"/>
</dbReference>
<dbReference type="PATRIC" id="fig|1280514.3.peg.3880"/>
<dbReference type="PIRSF" id="PIRSF003073">
    <property type="entry name" value="DNAC_TnpB_IstB"/>
    <property type="match status" value="1"/>
</dbReference>
<dbReference type="SUPFAM" id="SSF52540">
    <property type="entry name" value="P-loop containing nucleoside triphosphate hydrolases"/>
    <property type="match status" value="1"/>
</dbReference>
<reference evidence="2 3" key="1">
    <citation type="submission" date="2015-01" db="EMBL/GenBank/DDBJ databases">
        <title>Draft genome of the acidophilic iron oxidizer Acidithrix ferrooxidans strain Py-F3.</title>
        <authorList>
            <person name="Poehlein A."/>
            <person name="Eisen S."/>
            <person name="Schloemann M."/>
            <person name="Johnson B.D."/>
            <person name="Daniel R."/>
            <person name="Muehling M."/>
        </authorList>
    </citation>
    <scope>NUCLEOTIDE SEQUENCE [LARGE SCALE GENOMIC DNA]</scope>
    <source>
        <strain evidence="2 3">Py-F3</strain>
    </source>
</reference>
<dbReference type="STRING" id="1280514.AXFE_29340"/>
<dbReference type="PANTHER" id="PTHR30050:SF4">
    <property type="entry name" value="ATP-BINDING PROTEIN RV3427C IN INSERTION SEQUENCE-RELATED"/>
    <property type="match status" value="1"/>
</dbReference>
<gene>
    <name evidence="2" type="primary">dnaA4</name>
    <name evidence="2" type="ORF">AXFE_29340</name>
</gene>
<dbReference type="RefSeq" id="WP_052606614.1">
    <property type="nucleotide sequence ID" value="NZ_JXYS01000092.1"/>
</dbReference>
<evidence type="ECO:0000313" key="2">
    <source>
        <dbReference type="EMBL" id="KJF16240.1"/>
    </source>
</evidence>
<evidence type="ECO:0000313" key="3">
    <source>
        <dbReference type="Proteomes" id="UP000032360"/>
    </source>
</evidence>
<proteinExistence type="predicted"/>
<dbReference type="Proteomes" id="UP000032360">
    <property type="component" value="Unassembled WGS sequence"/>
</dbReference>
<dbReference type="GO" id="GO:0005524">
    <property type="term" value="F:ATP binding"/>
    <property type="evidence" value="ECO:0007669"/>
    <property type="project" value="InterPro"/>
</dbReference>
<name>A0A0D8HE54_9ACTN</name>
<dbReference type="AlphaFoldDB" id="A0A0D8HE54"/>
<dbReference type="Gene3D" id="3.40.50.300">
    <property type="entry name" value="P-loop containing nucleotide triphosphate hydrolases"/>
    <property type="match status" value="1"/>
</dbReference>
<accession>A0A0D8HE54</accession>
<protein>
    <submittedName>
        <fullName evidence="2">Chromosomal replication initiator protein DnaA</fullName>
    </submittedName>
</protein>
<organism evidence="2 3">
    <name type="scientific">Acidithrix ferrooxidans</name>
    <dbReference type="NCBI Taxonomy" id="1280514"/>
    <lineage>
        <taxon>Bacteria</taxon>
        <taxon>Bacillati</taxon>
        <taxon>Actinomycetota</taxon>
        <taxon>Acidimicrobiia</taxon>
        <taxon>Acidimicrobiales</taxon>
        <taxon>Acidimicrobiaceae</taxon>
        <taxon>Acidithrix</taxon>
    </lineage>
</organism>
<dbReference type="GO" id="GO:0006260">
    <property type="term" value="P:DNA replication"/>
    <property type="evidence" value="ECO:0007669"/>
    <property type="project" value="TreeGrafter"/>
</dbReference>
<dbReference type="Pfam" id="PF01695">
    <property type="entry name" value="IstB_IS21"/>
    <property type="match status" value="1"/>
</dbReference>
<comment type="caution">
    <text evidence="2">The sequence shown here is derived from an EMBL/GenBank/DDBJ whole genome shotgun (WGS) entry which is preliminary data.</text>
</comment>
<dbReference type="InterPro" id="IPR002611">
    <property type="entry name" value="IstB_ATP-bd"/>
</dbReference>
<feature type="domain" description="IstB-like ATP-binding" evidence="1">
    <location>
        <begin position="14"/>
        <end position="210"/>
    </location>
</feature>